<evidence type="ECO:0000313" key="3">
    <source>
        <dbReference type="Proteomes" id="UP000050326"/>
    </source>
</evidence>
<sequence>MDPITHGLIGMAVSAAGQNTFSILSPITVATVTGSILPDGDIVMRTLGNAAYLKHHRGGSHSLIGIALEAMAAGGVLKLFYPETSVFTLMLWVFIGTLTHILSDLLNSYGAKILWPLSNKKYTLCMLTITDPIILGLAAISTISSYKNLGYNKYIIAIFILYIMSKVFMHVYGSILLRREFCDICHIRKIHLLPSMIAFYKFQYIIEGSMSKIVGDINFLYHRVRVFDIFKGQDDGIEEHVLKSRTAKYFKEFTPIFHIDFEKINDGYKALLTDLRYILKGEFLHHATIIYDEKMNILEEKFNPYNINKNIDV</sequence>
<feature type="transmembrane region" description="Helical" evidence="1">
    <location>
        <begin position="63"/>
        <end position="81"/>
    </location>
</feature>
<dbReference type="STRING" id="36849.OXPF_40440"/>
<dbReference type="Proteomes" id="UP000050326">
    <property type="component" value="Unassembled WGS sequence"/>
</dbReference>
<dbReference type="Pfam" id="PF04307">
    <property type="entry name" value="YdjM"/>
    <property type="match status" value="1"/>
</dbReference>
<proteinExistence type="predicted"/>
<evidence type="ECO:0000256" key="1">
    <source>
        <dbReference type="SAM" id="Phobius"/>
    </source>
</evidence>
<dbReference type="PANTHER" id="PTHR40031:SF1">
    <property type="entry name" value="MEMBRANE-BOUND METAL-DEPENDENT HYDROLASE"/>
    <property type="match status" value="1"/>
</dbReference>
<feature type="transmembrane region" description="Helical" evidence="1">
    <location>
        <begin position="122"/>
        <end position="143"/>
    </location>
</feature>
<keyword evidence="1" id="KW-1133">Transmembrane helix</keyword>
<evidence type="ECO:0000313" key="2">
    <source>
        <dbReference type="EMBL" id="KPU42260.1"/>
    </source>
</evidence>
<gene>
    <name evidence="2" type="ORF">OXPF_40440</name>
</gene>
<dbReference type="InterPro" id="IPR007404">
    <property type="entry name" value="YdjM-like"/>
</dbReference>
<reference evidence="2 3" key="1">
    <citation type="submission" date="2015-09" db="EMBL/GenBank/DDBJ databases">
        <title>Genome sequence of Oxobacter pfennigii DSM 3222.</title>
        <authorList>
            <person name="Poehlein A."/>
            <person name="Bengelsdorf F.R."/>
            <person name="Schiel-Bengelsdorf B."/>
            <person name="Duerre P."/>
            <person name="Daniel R."/>
        </authorList>
    </citation>
    <scope>NUCLEOTIDE SEQUENCE [LARGE SCALE GENOMIC DNA]</scope>
    <source>
        <strain evidence="2 3">DSM 3222</strain>
    </source>
</reference>
<evidence type="ECO:0008006" key="4">
    <source>
        <dbReference type="Google" id="ProtNLM"/>
    </source>
</evidence>
<comment type="caution">
    <text evidence="2">The sequence shown here is derived from an EMBL/GenBank/DDBJ whole genome shotgun (WGS) entry which is preliminary data.</text>
</comment>
<dbReference type="AlphaFoldDB" id="A0A0P8W1H3"/>
<keyword evidence="1" id="KW-0812">Transmembrane</keyword>
<name>A0A0P8W1H3_9CLOT</name>
<dbReference type="OrthoDB" id="245523at2"/>
<keyword evidence="1" id="KW-0472">Membrane</keyword>
<dbReference type="EMBL" id="LKET01000068">
    <property type="protein sequence ID" value="KPU42260.1"/>
    <property type="molecule type" value="Genomic_DNA"/>
</dbReference>
<accession>A0A0P8W1H3</accession>
<dbReference type="InterPro" id="IPR053170">
    <property type="entry name" value="Transcription_regulator"/>
</dbReference>
<feature type="transmembrane region" description="Helical" evidence="1">
    <location>
        <begin position="87"/>
        <end position="110"/>
    </location>
</feature>
<keyword evidence="3" id="KW-1185">Reference proteome</keyword>
<dbReference type="PANTHER" id="PTHR40031">
    <property type="entry name" value="HYPOTHETICAL MEMBRANE SPANNING PROTEIN"/>
    <property type="match status" value="1"/>
</dbReference>
<protein>
    <recommendedName>
        <fullName evidence="4">Inner membrane protein</fullName>
    </recommendedName>
</protein>
<feature type="transmembrane region" description="Helical" evidence="1">
    <location>
        <begin position="155"/>
        <end position="177"/>
    </location>
</feature>
<organism evidence="2 3">
    <name type="scientific">Oxobacter pfennigii</name>
    <dbReference type="NCBI Taxonomy" id="36849"/>
    <lineage>
        <taxon>Bacteria</taxon>
        <taxon>Bacillati</taxon>
        <taxon>Bacillota</taxon>
        <taxon>Clostridia</taxon>
        <taxon>Eubacteriales</taxon>
        <taxon>Clostridiaceae</taxon>
        <taxon>Oxobacter</taxon>
    </lineage>
</organism>
<dbReference type="RefSeq" id="WP_054876990.1">
    <property type="nucleotide sequence ID" value="NZ_LKET01000068.1"/>
</dbReference>